<dbReference type="KEGG" id="abri:DFR85_10860"/>
<gene>
    <name evidence="1" type="ORF">DFR85_10860</name>
</gene>
<evidence type="ECO:0000313" key="1">
    <source>
        <dbReference type="EMBL" id="AWR95022.1"/>
    </source>
</evidence>
<evidence type="ECO:0000313" key="2">
    <source>
        <dbReference type="Proteomes" id="UP000248044"/>
    </source>
</evidence>
<dbReference type="OrthoDB" id="43036at2157"/>
<accession>A0A2U9IG34</accession>
<dbReference type="EMBL" id="CP029289">
    <property type="protein sequence ID" value="AWR95022.1"/>
    <property type="molecule type" value="Genomic_DNA"/>
</dbReference>
<reference evidence="1 2" key="1">
    <citation type="submission" date="2018-05" db="EMBL/GenBank/DDBJ databases">
        <title>Complete Genome Sequences of Extremely Thermoacidophilic, Metal-Mobilizing Type-Strain Members of the Archaeal Family Sulfolobaceae: Acidianus brierleyi DSM-1651T, Acidianus sulfidivorans DSM-18786T, Metallosphaera hakonensis DSM-7519T, and Metallosphaera prunae DSM-10039T.</title>
        <authorList>
            <person name="Counts J.A."/>
            <person name="Kelly R.M."/>
        </authorList>
    </citation>
    <scope>NUCLEOTIDE SEQUENCE [LARGE SCALE GENOMIC DNA]</scope>
    <source>
        <strain evidence="1 2">DSM 1651</strain>
    </source>
</reference>
<organism evidence="1 2">
    <name type="scientific">Acidianus brierleyi</name>
    <dbReference type="NCBI Taxonomy" id="41673"/>
    <lineage>
        <taxon>Archaea</taxon>
        <taxon>Thermoproteota</taxon>
        <taxon>Thermoprotei</taxon>
        <taxon>Sulfolobales</taxon>
        <taxon>Sulfolobaceae</taxon>
        <taxon>Acidianus</taxon>
    </lineage>
</organism>
<name>A0A2U9IG34_9CREN</name>
<dbReference type="GeneID" id="36832662"/>
<dbReference type="RefSeq" id="WP_110270903.1">
    <property type="nucleotide sequence ID" value="NZ_CP029289.2"/>
</dbReference>
<keyword evidence="2" id="KW-1185">Reference proteome</keyword>
<proteinExistence type="predicted"/>
<dbReference type="AlphaFoldDB" id="A0A2U9IG34"/>
<dbReference type="Proteomes" id="UP000248044">
    <property type="component" value="Chromosome"/>
</dbReference>
<protein>
    <submittedName>
        <fullName evidence="1">Uncharacterized protein</fullName>
    </submittedName>
</protein>
<sequence length="163" mass="18436">MPFVTEDYGVCYPGEKINLKKGDIIAVKPFLTNTRYNLVFPPLSILSTECNRKLFSTIWVDGVKINGKEQVIMLDGNIEVSGEIEVLSPEMLAAYTAKKILGNTKLRIDDKNHGIIIIGIENKPIISVNNRQVIIHTKMRQEILVPLAYSVFYFISSEYSEEI</sequence>